<gene>
    <name evidence="2" type="ORF">HUK38_07230</name>
</gene>
<sequence>MPIPEISKANVLAALKKIDQEGVPNNRHSTRYCLVYSGHRYPPKYVVSLAVHDATGTELDSSQFSGGVETNSLLQNLGFSIVNIRYANDKVDAHSTEYQNSLIGRIVVDWQPNNTSAAQAILLDLLKNHWQQGLHLKFLITQGGFVKILFPSTWHGLEFK</sequence>
<dbReference type="EMBL" id="JABVCQ010000012">
    <property type="protein sequence ID" value="MBB1126022.1"/>
    <property type="molecule type" value="Genomic_DNA"/>
</dbReference>
<keyword evidence="3" id="KW-1185">Reference proteome</keyword>
<evidence type="ECO:0000313" key="2">
    <source>
        <dbReference type="EMBL" id="MBB1126022.1"/>
    </source>
</evidence>
<organism evidence="2 3">
    <name type="scientific">Thiospirillum jenense</name>
    <dbReference type="NCBI Taxonomy" id="1653858"/>
    <lineage>
        <taxon>Bacteria</taxon>
        <taxon>Pseudomonadati</taxon>
        <taxon>Pseudomonadota</taxon>
        <taxon>Gammaproteobacteria</taxon>
        <taxon>Chromatiales</taxon>
        <taxon>Chromatiaceae</taxon>
        <taxon>Thiospirillum</taxon>
    </lineage>
</organism>
<dbReference type="Pfam" id="PF26345">
    <property type="entry name" value="ScoMcrA_N"/>
    <property type="match status" value="1"/>
</dbReference>
<dbReference type="Proteomes" id="UP000548632">
    <property type="component" value="Unassembled WGS sequence"/>
</dbReference>
<reference evidence="2 3" key="1">
    <citation type="journal article" date="2020" name="Arch. Microbiol.">
        <title>The genome sequence of the giant phototrophic gammaproteobacterium Thiospirillum jenense gives insight into its physiological properties and phylogenetic relationships.</title>
        <authorList>
            <person name="Imhoff J.F."/>
            <person name="Meyer T.E."/>
            <person name="Kyndt J.A."/>
        </authorList>
    </citation>
    <scope>NUCLEOTIDE SEQUENCE [LARGE SCALE GENOMIC DNA]</scope>
    <source>
        <strain evidence="2 3">DSM 216</strain>
    </source>
</reference>
<feature type="domain" description="ScoMcrA-like N-terminal head" evidence="1">
    <location>
        <begin position="5"/>
        <end position="82"/>
    </location>
</feature>
<evidence type="ECO:0000259" key="1">
    <source>
        <dbReference type="Pfam" id="PF26345"/>
    </source>
</evidence>
<proteinExistence type="predicted"/>
<dbReference type="AlphaFoldDB" id="A0A839HJ24"/>
<accession>A0A839HJ24</accession>
<evidence type="ECO:0000313" key="3">
    <source>
        <dbReference type="Proteomes" id="UP000548632"/>
    </source>
</evidence>
<dbReference type="RefSeq" id="WP_182583645.1">
    <property type="nucleotide sequence ID" value="NZ_JABVCQ010000012.1"/>
</dbReference>
<protein>
    <recommendedName>
        <fullName evidence="1">ScoMcrA-like N-terminal head domain-containing protein</fullName>
    </recommendedName>
</protein>
<comment type="caution">
    <text evidence="2">The sequence shown here is derived from an EMBL/GenBank/DDBJ whole genome shotgun (WGS) entry which is preliminary data.</text>
</comment>
<name>A0A839HJ24_9GAMM</name>
<dbReference type="InterPro" id="IPR058807">
    <property type="entry name" value="ScoMcrA_N"/>
</dbReference>